<evidence type="ECO:0000256" key="9">
    <source>
        <dbReference type="PIRSR" id="PIRSR639901-2"/>
    </source>
</evidence>
<evidence type="ECO:0000313" key="12">
    <source>
        <dbReference type="EMBL" id="POF34706.1"/>
    </source>
</evidence>
<dbReference type="GO" id="GO:0009245">
    <property type="term" value="P:lipid A biosynthetic process"/>
    <property type="evidence" value="ECO:0007669"/>
    <property type="project" value="TreeGrafter"/>
</dbReference>
<keyword evidence="10" id="KW-1003">Cell membrane</keyword>
<dbReference type="GO" id="GO:0005886">
    <property type="term" value="C:plasma membrane"/>
    <property type="evidence" value="ECO:0007669"/>
    <property type="project" value="UniProtKB-SubCell"/>
</dbReference>
<reference evidence="12 13" key="1">
    <citation type="submission" date="2018-01" db="EMBL/GenBank/DDBJ databases">
        <title>Genomic Encyclopedia of Archaeal and Bacterial Type Strains, Phase II (KMG-II): from individual species to whole genera.</title>
        <authorList>
            <person name="Goeker M."/>
        </authorList>
    </citation>
    <scope>NUCLEOTIDE SEQUENCE [LARGE SCALE GENOMIC DNA]</scope>
    <source>
        <strain evidence="12 13">DSM 17023</strain>
    </source>
</reference>
<dbReference type="OrthoDB" id="9789797at2"/>
<comment type="similarity">
    <text evidence="10">Belongs to the glycosyltransferase group 1 family.</text>
</comment>
<name>A0A2S3V443_9HYPH</name>
<dbReference type="EC" id="2.4.99.12" evidence="3 10"/>
<protein>
    <recommendedName>
        <fullName evidence="4 10">3-deoxy-D-manno-octulosonic acid transferase</fullName>
        <shortName evidence="10">Kdo transferase</shortName>
        <ecNumber evidence="3 10">2.4.99.12</ecNumber>
    </recommendedName>
    <alternativeName>
        <fullName evidence="6 10">Lipid IV(A) 3-deoxy-D-manno-octulosonic acid transferase</fullName>
    </alternativeName>
</protein>
<dbReference type="UniPathway" id="UPA00958"/>
<comment type="catalytic activity">
    <reaction evidence="7 10">
        <text>lipid IVA (E. coli) + CMP-3-deoxy-beta-D-manno-octulosonate = alpha-Kdo-(2-&gt;6)-lipid IVA (E. coli) + CMP + H(+)</text>
        <dbReference type="Rhea" id="RHEA:28066"/>
        <dbReference type="ChEBI" id="CHEBI:15378"/>
        <dbReference type="ChEBI" id="CHEBI:58603"/>
        <dbReference type="ChEBI" id="CHEBI:60364"/>
        <dbReference type="ChEBI" id="CHEBI:60377"/>
        <dbReference type="ChEBI" id="CHEBI:85987"/>
        <dbReference type="EC" id="2.4.99.12"/>
    </reaction>
</comment>
<proteinExistence type="inferred from homology"/>
<keyword evidence="10" id="KW-0448">Lipopolysaccharide biosynthesis</keyword>
<dbReference type="PANTHER" id="PTHR42755">
    <property type="entry name" value="3-DEOXY-MANNO-OCTULOSONATE CYTIDYLYLTRANSFERASE"/>
    <property type="match status" value="1"/>
</dbReference>
<evidence type="ECO:0000256" key="4">
    <source>
        <dbReference type="ARBA" id="ARBA00019077"/>
    </source>
</evidence>
<dbReference type="AlphaFoldDB" id="A0A2S3V443"/>
<evidence type="ECO:0000256" key="8">
    <source>
        <dbReference type="PIRSR" id="PIRSR639901-1"/>
    </source>
</evidence>
<dbReference type="GO" id="GO:0009244">
    <property type="term" value="P:lipopolysaccharide core region biosynthetic process"/>
    <property type="evidence" value="ECO:0007669"/>
    <property type="project" value="UniProtKB-UniRule"/>
</dbReference>
<evidence type="ECO:0000256" key="7">
    <source>
        <dbReference type="ARBA" id="ARBA00049183"/>
    </source>
</evidence>
<dbReference type="EMBL" id="PPCN01000001">
    <property type="protein sequence ID" value="POF34706.1"/>
    <property type="molecule type" value="Genomic_DNA"/>
</dbReference>
<sequence length="440" mass="48479">MQAGRRPLLISAYRGLSRALTPLFHLLFWWRCRSGKEIAQRKGERFGRPQQARPSGHLIWVHAASVGETMSVLPLIEALCASGNKVLLTTVTVTAAEIAATRLPQGAFHQFVPYDAPVPLTRFLDHWSPDLAMVVESEIWPCQFDELRSRNVPFILLNGRLSDTSHRNWSRLPAASRYVFECLDLVLAQSAADAGRFRRLGCKRVETPGNLKFDASVPEAAETEIMDLRSQIDGRPVWLAALTHPGEDAIALRAFEKLLKEFPDLLLILVPRHPARADDIAELIGGYGLTCTRRSTGEKITPSTRIYLGDTLGEMGLFYRLAPVTFLGGSFTDVGGHNPVEAALGGSALVTGPHVANARAVYKEFWAGKAALRASQPEDLTDLVAGLLRRPEDARDQASRARALVEAGRGVQEKILLLLRPYLKDRADGREPEAERGQSS</sequence>
<evidence type="ECO:0000256" key="5">
    <source>
        <dbReference type="ARBA" id="ARBA00022679"/>
    </source>
</evidence>
<comment type="pathway">
    <text evidence="2 10">Bacterial outer membrane biogenesis; LPS core biosynthesis.</text>
</comment>
<dbReference type="Gene3D" id="3.40.50.11720">
    <property type="entry name" value="3-Deoxy-D-manno-octulosonic-acid transferase, N-terminal domain"/>
    <property type="match status" value="1"/>
</dbReference>
<comment type="caution">
    <text evidence="12">The sequence shown here is derived from an EMBL/GenBank/DDBJ whole genome shotgun (WGS) entry which is preliminary data.</text>
</comment>
<feature type="active site" description="Proton acceptor" evidence="8">
    <location>
        <position position="68"/>
    </location>
</feature>
<dbReference type="InterPro" id="IPR038107">
    <property type="entry name" value="Glycos_transf_N_sf"/>
</dbReference>
<evidence type="ECO:0000256" key="1">
    <source>
        <dbReference type="ARBA" id="ARBA00003394"/>
    </source>
</evidence>
<dbReference type="RefSeq" id="WP_103221236.1">
    <property type="nucleotide sequence ID" value="NZ_PPCN01000001.1"/>
</dbReference>
<accession>A0A2S3V443</accession>
<dbReference type="SUPFAM" id="SSF53756">
    <property type="entry name" value="UDP-Glycosyltransferase/glycogen phosphorylase"/>
    <property type="match status" value="1"/>
</dbReference>
<feature type="site" description="Transition state stabilizer" evidence="9">
    <location>
        <position position="212"/>
    </location>
</feature>
<organism evidence="12 13">
    <name type="scientific">Roseibium marinum</name>
    <dbReference type="NCBI Taxonomy" id="281252"/>
    <lineage>
        <taxon>Bacteria</taxon>
        <taxon>Pseudomonadati</taxon>
        <taxon>Pseudomonadota</taxon>
        <taxon>Alphaproteobacteria</taxon>
        <taxon>Hyphomicrobiales</taxon>
        <taxon>Stappiaceae</taxon>
        <taxon>Roseibium</taxon>
    </lineage>
</organism>
<comment type="function">
    <text evidence="1 10">Involved in lipopolysaccharide (LPS) biosynthesis. Catalyzes the transfer of 3-deoxy-D-manno-octulosonate (Kdo) residue(s) from CMP-Kdo to lipid IV(A), the tetraacyldisaccharide-1,4'-bisphosphate precursor of lipid A.</text>
</comment>
<dbReference type="Proteomes" id="UP000236959">
    <property type="component" value="Unassembled WGS sequence"/>
</dbReference>
<comment type="subcellular location">
    <subcellularLocation>
        <location evidence="10">Cell membrane</location>
    </subcellularLocation>
</comment>
<feature type="domain" description="3-deoxy-D-manno-octulosonic-acid transferase N-terminal" evidence="11">
    <location>
        <begin position="41"/>
        <end position="215"/>
    </location>
</feature>
<evidence type="ECO:0000256" key="10">
    <source>
        <dbReference type="RuleBase" id="RU365103"/>
    </source>
</evidence>
<evidence type="ECO:0000256" key="3">
    <source>
        <dbReference type="ARBA" id="ARBA00012621"/>
    </source>
</evidence>
<dbReference type="PANTHER" id="PTHR42755:SF1">
    <property type="entry name" value="3-DEOXY-D-MANNO-OCTULOSONIC ACID TRANSFERASE, MITOCHONDRIAL-RELATED"/>
    <property type="match status" value="1"/>
</dbReference>
<keyword evidence="10" id="KW-0472">Membrane</keyword>
<evidence type="ECO:0000259" key="11">
    <source>
        <dbReference type="Pfam" id="PF04413"/>
    </source>
</evidence>
<dbReference type="InterPro" id="IPR039901">
    <property type="entry name" value="Kdotransferase"/>
</dbReference>
<keyword evidence="5 10" id="KW-0808">Transferase</keyword>
<dbReference type="Pfam" id="PF04413">
    <property type="entry name" value="Glycos_transf_N"/>
    <property type="match status" value="1"/>
</dbReference>
<dbReference type="GO" id="GO:0043842">
    <property type="term" value="F:Kdo transferase activity"/>
    <property type="evidence" value="ECO:0007669"/>
    <property type="project" value="UniProtKB-EC"/>
</dbReference>
<dbReference type="InterPro" id="IPR007507">
    <property type="entry name" value="Glycos_transf_N"/>
</dbReference>
<gene>
    <name evidence="12" type="ORF">CLV41_1011164</name>
</gene>
<dbReference type="Gene3D" id="3.40.50.2000">
    <property type="entry name" value="Glycogen Phosphorylase B"/>
    <property type="match status" value="1"/>
</dbReference>
<keyword evidence="13" id="KW-1185">Reference proteome</keyword>
<evidence type="ECO:0000313" key="13">
    <source>
        <dbReference type="Proteomes" id="UP000236959"/>
    </source>
</evidence>
<evidence type="ECO:0000256" key="2">
    <source>
        <dbReference type="ARBA" id="ARBA00004713"/>
    </source>
</evidence>
<evidence type="ECO:0000256" key="6">
    <source>
        <dbReference type="ARBA" id="ARBA00031445"/>
    </source>
</evidence>
<feature type="site" description="Transition state stabilizer" evidence="9">
    <location>
        <position position="136"/>
    </location>
</feature>